<dbReference type="AlphaFoldDB" id="A0A066XH47"/>
<organism evidence="1 2">
    <name type="scientific">Colletotrichum sublineola</name>
    <name type="common">Sorghum anthracnose fungus</name>
    <dbReference type="NCBI Taxonomy" id="1173701"/>
    <lineage>
        <taxon>Eukaryota</taxon>
        <taxon>Fungi</taxon>
        <taxon>Dikarya</taxon>
        <taxon>Ascomycota</taxon>
        <taxon>Pezizomycotina</taxon>
        <taxon>Sordariomycetes</taxon>
        <taxon>Hypocreomycetidae</taxon>
        <taxon>Glomerellales</taxon>
        <taxon>Glomerellaceae</taxon>
        <taxon>Colletotrichum</taxon>
        <taxon>Colletotrichum graminicola species complex</taxon>
    </lineage>
</organism>
<proteinExistence type="predicted"/>
<name>A0A066XH47_COLSU</name>
<dbReference type="eggNOG" id="ENOG502T449">
    <property type="taxonomic scope" value="Eukaryota"/>
</dbReference>
<gene>
    <name evidence="1" type="ORF">CSUB01_09923</name>
</gene>
<dbReference type="OrthoDB" id="3552888at2759"/>
<evidence type="ECO:0000313" key="1">
    <source>
        <dbReference type="EMBL" id="KDN65345.1"/>
    </source>
</evidence>
<dbReference type="Proteomes" id="UP000027238">
    <property type="component" value="Unassembled WGS sequence"/>
</dbReference>
<sequence>MPGVSSHCYVFKLLHNEKYKNGTSTLTIPSFTFPHFITTTLPHRDSVNSFDPAFNICKMRVSAVGLALWATAVLAILSEKGYHYRSTEEIKEGMLPLSEMTFIGPVTVGGPDVTLQGDASSIYGQILALNPTFDANTFGHSVAEAIDSVSAERSLDTRQTTTQVARGEVFPRGEIFCRDIAVNVGTIVGKCGSDNGNGDTRARAVQLIYTTSGLSFIQIADENFMQYWAPIWIEGVAFADSDPEVPIKYREGLSGAEAILEKP</sequence>
<keyword evidence="2" id="KW-1185">Reference proteome</keyword>
<dbReference type="EMBL" id="JMSE01001042">
    <property type="protein sequence ID" value="KDN65345.1"/>
    <property type="molecule type" value="Genomic_DNA"/>
</dbReference>
<protein>
    <submittedName>
        <fullName evidence="1">Uncharacterized protein</fullName>
    </submittedName>
</protein>
<evidence type="ECO:0000313" key="2">
    <source>
        <dbReference type="Proteomes" id="UP000027238"/>
    </source>
</evidence>
<accession>A0A066XH47</accession>
<comment type="caution">
    <text evidence="1">The sequence shown here is derived from an EMBL/GenBank/DDBJ whole genome shotgun (WGS) entry which is preliminary data.</text>
</comment>
<reference evidence="2" key="1">
    <citation type="journal article" date="2014" name="Genome Announc.">
        <title>Draft genome sequence of Colletotrichum sublineola, a destructive pathogen of cultivated sorghum.</title>
        <authorList>
            <person name="Baroncelli R."/>
            <person name="Sanz-Martin J.M."/>
            <person name="Rech G.E."/>
            <person name="Sukno S.A."/>
            <person name="Thon M.R."/>
        </authorList>
    </citation>
    <scope>NUCLEOTIDE SEQUENCE [LARGE SCALE GENOMIC DNA]</scope>
    <source>
        <strain evidence="2">TX430BB</strain>
    </source>
</reference>
<dbReference type="HOGENOM" id="CLU_1057729_0_0_1"/>
<dbReference type="STRING" id="1173701.A0A066XH47"/>